<keyword evidence="7" id="KW-1185">Reference proteome</keyword>
<dbReference type="InterPro" id="IPR051120">
    <property type="entry name" value="ABC_AA/LPS_Transport"/>
</dbReference>
<feature type="domain" description="ABC transporter" evidence="4">
    <location>
        <begin position="18"/>
        <end position="258"/>
    </location>
</feature>
<dbReference type="PROSITE" id="PS50893">
    <property type="entry name" value="ABC_TRANSPORTER_2"/>
    <property type="match status" value="1"/>
</dbReference>
<dbReference type="SUPFAM" id="SSF52540">
    <property type="entry name" value="P-loop containing nucleoside triphosphate hydrolases"/>
    <property type="match status" value="1"/>
</dbReference>
<dbReference type="GO" id="GO:0005304">
    <property type="term" value="F:L-valine transmembrane transporter activity"/>
    <property type="evidence" value="ECO:0007669"/>
    <property type="project" value="TreeGrafter"/>
</dbReference>
<dbReference type="OrthoDB" id="9805514at2"/>
<dbReference type="GO" id="GO:1903806">
    <property type="term" value="P:L-isoleucine import across plasma membrane"/>
    <property type="evidence" value="ECO:0007669"/>
    <property type="project" value="TreeGrafter"/>
</dbReference>
<protein>
    <submittedName>
        <fullName evidence="5">ABC transporter ATP-binding protein</fullName>
    </submittedName>
</protein>
<dbReference type="GO" id="GO:1903805">
    <property type="term" value="P:L-valine import across plasma membrane"/>
    <property type="evidence" value="ECO:0007669"/>
    <property type="project" value="TreeGrafter"/>
</dbReference>
<evidence type="ECO:0000256" key="3">
    <source>
        <dbReference type="ARBA" id="ARBA00022840"/>
    </source>
</evidence>
<dbReference type="EMBL" id="RBDY01000005">
    <property type="protein sequence ID" value="RKN24881.1"/>
    <property type="molecule type" value="Genomic_DNA"/>
</dbReference>
<dbReference type="InterPro" id="IPR003439">
    <property type="entry name" value="ABC_transporter-like_ATP-bd"/>
</dbReference>
<evidence type="ECO:0000256" key="1">
    <source>
        <dbReference type="ARBA" id="ARBA00022448"/>
    </source>
</evidence>
<keyword evidence="1" id="KW-0813">Transport</keyword>
<dbReference type="RefSeq" id="WP_120696646.1">
    <property type="nucleotide sequence ID" value="NZ_RBDX01000005.1"/>
</dbReference>
<accession>A0A3A9WBC6</accession>
<comment type="caution">
    <text evidence="5">The sequence shown here is derived from an EMBL/GenBank/DDBJ whole genome shotgun (WGS) entry which is preliminary data.</text>
</comment>
<dbReference type="GO" id="GO:0005886">
    <property type="term" value="C:plasma membrane"/>
    <property type="evidence" value="ECO:0007669"/>
    <property type="project" value="TreeGrafter"/>
</dbReference>
<evidence type="ECO:0000256" key="2">
    <source>
        <dbReference type="ARBA" id="ARBA00022741"/>
    </source>
</evidence>
<dbReference type="PANTHER" id="PTHR45772:SF7">
    <property type="entry name" value="AMINO ACID ABC TRANSPORTER ATP-BINDING PROTEIN"/>
    <property type="match status" value="1"/>
</dbReference>
<evidence type="ECO:0000259" key="4">
    <source>
        <dbReference type="PROSITE" id="PS50893"/>
    </source>
</evidence>
<dbReference type="Pfam" id="PF12399">
    <property type="entry name" value="BCA_ABC_TP_C"/>
    <property type="match status" value="1"/>
</dbReference>
<dbReference type="GO" id="GO:0016887">
    <property type="term" value="F:ATP hydrolysis activity"/>
    <property type="evidence" value="ECO:0007669"/>
    <property type="project" value="InterPro"/>
</dbReference>
<dbReference type="InterPro" id="IPR003593">
    <property type="entry name" value="AAA+_ATPase"/>
</dbReference>
<dbReference type="CDD" id="cd03219">
    <property type="entry name" value="ABC_Mj1267_LivG_branched"/>
    <property type="match status" value="1"/>
</dbReference>
<name>A0A3A9WBC6_9ACTN</name>
<dbReference type="SMART" id="SM00382">
    <property type="entry name" value="AAA"/>
    <property type="match status" value="1"/>
</dbReference>
<proteinExistence type="predicted"/>
<reference evidence="7 8" key="1">
    <citation type="submission" date="2018-09" db="EMBL/GenBank/DDBJ databases">
        <title>Streptomyces sp. nov. DS1-2, an endophytic actinomycete isolated from roots of Dendrobium scabrilingue.</title>
        <authorList>
            <person name="Kuncharoen N."/>
            <person name="Kudo T."/>
            <person name="Ohkuma M."/>
            <person name="Yuki M."/>
            <person name="Tanasupawat S."/>
        </authorList>
    </citation>
    <scope>NUCLEOTIDE SEQUENCE [LARGE SCALE GENOMIC DNA]</scope>
    <source>
        <strain evidence="5 8">AZ1-7</strain>
        <strain evidence="6 7">DS1-2</strain>
    </source>
</reference>
<dbReference type="Proteomes" id="UP000268652">
    <property type="component" value="Unassembled WGS sequence"/>
</dbReference>
<dbReference type="AlphaFoldDB" id="A0A3A9WBC6"/>
<keyword evidence="2" id="KW-0547">Nucleotide-binding</keyword>
<organism evidence="5 8">
    <name type="scientific">Streptomyces radicis</name>
    <dbReference type="NCBI Taxonomy" id="1750517"/>
    <lineage>
        <taxon>Bacteria</taxon>
        <taxon>Bacillati</taxon>
        <taxon>Actinomycetota</taxon>
        <taxon>Actinomycetes</taxon>
        <taxon>Kitasatosporales</taxon>
        <taxon>Streptomycetaceae</taxon>
        <taxon>Streptomyces</taxon>
    </lineage>
</organism>
<dbReference type="Gene3D" id="3.40.50.300">
    <property type="entry name" value="P-loop containing nucleotide triphosphate hydrolases"/>
    <property type="match status" value="1"/>
</dbReference>
<evidence type="ECO:0000313" key="6">
    <source>
        <dbReference type="EMBL" id="RKN24881.1"/>
    </source>
</evidence>
<dbReference type="GO" id="GO:0015808">
    <property type="term" value="P:L-alanine transport"/>
    <property type="evidence" value="ECO:0007669"/>
    <property type="project" value="TreeGrafter"/>
</dbReference>
<dbReference type="EMBL" id="RBDX01000005">
    <property type="protein sequence ID" value="RKN10621.1"/>
    <property type="molecule type" value="Genomic_DNA"/>
</dbReference>
<dbReference type="InterPro" id="IPR032823">
    <property type="entry name" value="BCA_ABC_TP_C"/>
</dbReference>
<gene>
    <name evidence="6" type="ORF">D7318_10565</name>
    <name evidence="5" type="ORF">D7319_09385</name>
</gene>
<dbReference type="GO" id="GO:0042941">
    <property type="term" value="P:D-alanine transmembrane transport"/>
    <property type="evidence" value="ECO:0007669"/>
    <property type="project" value="TreeGrafter"/>
</dbReference>
<evidence type="ECO:0000313" key="7">
    <source>
        <dbReference type="Proteomes" id="UP000268652"/>
    </source>
</evidence>
<dbReference type="PANTHER" id="PTHR45772">
    <property type="entry name" value="CONSERVED COMPONENT OF ABC TRANSPORTER FOR NATURAL AMINO ACIDS-RELATED"/>
    <property type="match status" value="1"/>
</dbReference>
<evidence type="ECO:0000313" key="5">
    <source>
        <dbReference type="EMBL" id="RKN10621.1"/>
    </source>
</evidence>
<dbReference type="Pfam" id="PF00005">
    <property type="entry name" value="ABC_tran"/>
    <property type="match status" value="1"/>
</dbReference>
<dbReference type="GO" id="GO:0005524">
    <property type="term" value="F:ATP binding"/>
    <property type="evidence" value="ECO:0007669"/>
    <property type="project" value="UniProtKB-KW"/>
</dbReference>
<sequence length="262" mass="28394">MAHPSAAPSERDGPTPVVRVRAVTVAFGGLLALRGIDLDIARGERLAIIGPNGAGKSTLFNVIAGDVTPGEGSVVIKGVECVHRPSRYRPRLGVARTYQKARALAGLTVRENIYLALTGHRGRHLALWRSSTDRRTDEEAAEVADRVWLSGQLDAVAGELAHGQQRQLELGMAIATRPDVMLLDEPASGLSRGERERLVELLESFDEDLTLLLIEHDMDVAFRVAHRVVVMADGERVTAGTPAQVRSDPRVHRIYLGTEAPS</sequence>
<dbReference type="GO" id="GO:0015192">
    <property type="term" value="F:L-phenylalanine transmembrane transporter activity"/>
    <property type="evidence" value="ECO:0007669"/>
    <property type="project" value="TreeGrafter"/>
</dbReference>
<evidence type="ECO:0000313" key="8">
    <source>
        <dbReference type="Proteomes" id="UP000275024"/>
    </source>
</evidence>
<keyword evidence="3 5" id="KW-0067">ATP-binding</keyword>
<dbReference type="InterPro" id="IPR027417">
    <property type="entry name" value="P-loop_NTPase"/>
</dbReference>
<dbReference type="GO" id="GO:0015188">
    <property type="term" value="F:L-isoleucine transmembrane transporter activity"/>
    <property type="evidence" value="ECO:0007669"/>
    <property type="project" value="TreeGrafter"/>
</dbReference>
<dbReference type="Proteomes" id="UP000275024">
    <property type="component" value="Unassembled WGS sequence"/>
</dbReference>